<sequence>MKEKLKEGTKVIYSNSENPTLMEEVEVVSVDKKEGVATLSNKVKVTRLPNLDGVYKRVGNNLQGFALPINPENEEKFKRFKAYFSIKRSIEKLASYGDDIKGWEISKLEKVQGKLSKVINLIEEK</sequence>
<name>A0A8S5TDU3_9CAUD</name>
<evidence type="ECO:0000313" key="1">
    <source>
        <dbReference type="EMBL" id="DAF61438.1"/>
    </source>
</evidence>
<dbReference type="EMBL" id="BK032811">
    <property type="protein sequence ID" value="DAF61438.1"/>
    <property type="molecule type" value="Genomic_DNA"/>
</dbReference>
<protein>
    <submittedName>
        <fullName evidence="1">Uncharacterized protein</fullName>
    </submittedName>
</protein>
<organism evidence="1">
    <name type="scientific">Myoviridae sp. ct3pM2</name>
    <dbReference type="NCBI Taxonomy" id="2827658"/>
    <lineage>
        <taxon>Viruses</taxon>
        <taxon>Duplodnaviria</taxon>
        <taxon>Heunggongvirae</taxon>
        <taxon>Uroviricota</taxon>
        <taxon>Caudoviricetes</taxon>
    </lineage>
</organism>
<accession>A0A8S5TDU3</accession>
<reference evidence="1" key="1">
    <citation type="journal article" date="2021" name="Proc. Natl. Acad. Sci. U.S.A.">
        <title>A Catalog of Tens of Thousands of Viruses from Human Metagenomes Reveals Hidden Associations with Chronic Diseases.</title>
        <authorList>
            <person name="Tisza M.J."/>
            <person name="Buck C.B."/>
        </authorList>
    </citation>
    <scope>NUCLEOTIDE SEQUENCE</scope>
    <source>
        <strain evidence="1">Ct3pM2</strain>
    </source>
</reference>
<proteinExistence type="predicted"/>